<reference evidence="1 2" key="1">
    <citation type="journal article" date="2022" name="bioRxiv">
        <title>An ancient truncated duplication of the anti-Mullerian hormone receptor type 2 gene is a potential conserved master sex determinant in the Pangasiidae catfish family.</title>
        <authorList>
            <person name="Wen M."/>
            <person name="Pan Q."/>
            <person name="Jouanno E."/>
            <person name="Montfort J."/>
            <person name="Zahm M."/>
            <person name="Cabau C."/>
            <person name="Klopp C."/>
            <person name="Iampietro C."/>
            <person name="Roques C."/>
            <person name="Bouchez O."/>
            <person name="Castinel A."/>
            <person name="Donnadieu C."/>
            <person name="Parrinello H."/>
            <person name="Poncet C."/>
            <person name="Belmonte E."/>
            <person name="Gautier V."/>
            <person name="Avarre J.-C."/>
            <person name="Dugue R."/>
            <person name="Gustiano R."/>
            <person name="Ha T.T.T."/>
            <person name="Campet M."/>
            <person name="Sriphairoj K."/>
            <person name="Ribolli J."/>
            <person name="de Almeida F.L."/>
            <person name="Desvignes T."/>
            <person name="Postlethwait J.H."/>
            <person name="Bucao C.F."/>
            <person name="Robinson-Rechavi M."/>
            <person name="Bobe J."/>
            <person name="Herpin A."/>
            <person name="Guiguen Y."/>
        </authorList>
    </citation>
    <scope>NUCLEOTIDE SEQUENCE [LARGE SCALE GENOMIC DNA]</scope>
    <source>
        <strain evidence="1">YG-Dec2019</strain>
    </source>
</reference>
<dbReference type="Proteomes" id="UP000829447">
    <property type="component" value="Linkage Group LG1"/>
</dbReference>
<organism evidence="1 2">
    <name type="scientific">Pangasianodon gigas</name>
    <name type="common">Mekong giant catfish</name>
    <name type="synonym">Pangasius gigas</name>
    <dbReference type="NCBI Taxonomy" id="30993"/>
    <lineage>
        <taxon>Eukaryota</taxon>
        <taxon>Metazoa</taxon>
        <taxon>Chordata</taxon>
        <taxon>Craniata</taxon>
        <taxon>Vertebrata</taxon>
        <taxon>Euteleostomi</taxon>
        <taxon>Actinopterygii</taxon>
        <taxon>Neopterygii</taxon>
        <taxon>Teleostei</taxon>
        <taxon>Ostariophysi</taxon>
        <taxon>Siluriformes</taxon>
        <taxon>Pangasiidae</taxon>
        <taxon>Pangasianodon</taxon>
    </lineage>
</organism>
<name>A0ACC5W661_PANGG</name>
<gene>
    <name evidence="1" type="ORF">PGIGA_G00004980</name>
</gene>
<proteinExistence type="predicted"/>
<evidence type="ECO:0000313" key="1">
    <source>
        <dbReference type="EMBL" id="MCI4374330.1"/>
    </source>
</evidence>
<dbReference type="EMBL" id="CM040454">
    <property type="protein sequence ID" value="MCI4374330.1"/>
    <property type="molecule type" value="Genomic_DNA"/>
</dbReference>
<comment type="caution">
    <text evidence="1">The sequence shown here is derived from an EMBL/GenBank/DDBJ whole genome shotgun (WGS) entry which is preliminary data.</text>
</comment>
<evidence type="ECO:0000313" key="2">
    <source>
        <dbReference type="Proteomes" id="UP000829447"/>
    </source>
</evidence>
<accession>A0ACC5W661</accession>
<keyword evidence="2" id="KW-1185">Reference proteome</keyword>
<protein>
    <submittedName>
        <fullName evidence="1">Uncharacterized protein</fullName>
    </submittedName>
</protein>
<sequence>MSASEEALQARVKALEEEVERLKAQLREKSDGAQSDKGTMPASKAQENGGNSKKGKRAFDFAAHPRRHVALRLAYLGWQYQGFAVQENTDNTVEARLFEALLKTKLIQDRQSSNYHRCGRTDKGVSAFSQVISIDLRSSQFSGLGVTVPASVEPKAGSGAATAELPYVKILNRVLPPDIRALSWSPVPSGFSARFDCQSRTYRYYFPHGNLDVELMAEAAKRYEGTHDFRNLCKMDVGNGVLQFQRTITSASVQPCEPCHPSPSDPQRLYVFEVKGLAFLYHQVRCMMAVLLLIGQKLEAPEIISQLLDVENNPRKPQYSMAVDYPLVLYECHFDGLSWISEREEESHVLSSLLQHWTQTAVKAQVLHGMIHGLQSTDTDKAQIMQCCLMEGSRQRNYRPLLERPRCESLESRIQHFVKRGRLEREEGESGEEGSTVFRGKRSKHSHQRFSGSKTVCDTRFVQVEVEGLHVNILSLQGNSSQPTPKMRASVCMLVCVLSVCSALICPDGGMCDDGNTCCQTPWGGYGCCPLPNAECCSDHLHCCHEGTLCDMEHGTCVNKTHTLEWVRRVVAKQTTLPQAVVCPDQESECPDDTTCCQMPDGTWGCCPMPNAVCCEDKRHCCPAGTTCDLPHSRCVSSTLGSTPLLRKFPAIHVGGKRDAVVKEISVKFPDSNDVVCPDKVSTCPDDTTCCILANRSYGCCPLPNAVCCDDYVHCCPEGTTCDLEHGTCVFANELTTMTAEAPPILLLKPPVDSVPCNDTVACATGFTCCKKQDGEWGCCPLPEAVCCEDHIHCCPHGTVCDLSEGTCNDPVDLSHTVPLVKKVPTFPRPSQPANQKCDESFSCPQDATCCKMASGAWGCCPLPQAVCCEDHLHCCPHDTVCNVAAGTCDSVPNAGVRLTVPWVSKTPAVALMSESERCDETSACPTGTTCCKEKSGTWACCQLPQAVCCEDHEHCCPQGYKCDVAHKSCEHPSLPSMPWVRKQPALSVTHSSYADPSANTESQHGHKCDAQTTCPRGNTCCYMAKLSKWGCCPLPQAVCCGDGDHCCPSGYTCDKEKPVCTKGNLQIAWFKKQPAMIAQGSEVTPGLGDVKCDNTTSCAAGTTCCRLRTGKWGCCPLVKAVCCEDHEHCCPQDYTCDLQSGTCIKPSTTHTLALTLVHTLSDQDEDEVMCDATRRCPKSQTCCRISDDEWACCPFEQAVCCKDMKHCCPKGYTCDPEKRCTKASPLTWWDNSL</sequence>